<proteinExistence type="predicted"/>
<evidence type="ECO:0000313" key="2">
    <source>
        <dbReference type="EMBL" id="ELR06095.1"/>
    </source>
</evidence>
<name>L8FYM9_PSED2</name>
<feature type="compositionally biased region" description="Basic and acidic residues" evidence="1">
    <location>
        <begin position="42"/>
        <end position="65"/>
    </location>
</feature>
<reference evidence="3" key="1">
    <citation type="submission" date="2010-09" db="EMBL/GenBank/DDBJ databases">
        <title>The genome sequence of Geomyces destructans 20631-21.</title>
        <authorList>
            <consortium name="The Broad Institute Genome Sequencing Platform"/>
            <person name="Cuomo C.A."/>
            <person name="Blehert D.S."/>
            <person name="Lorch J.M."/>
            <person name="Young S.K."/>
            <person name="Zeng Q."/>
            <person name="Gargeya S."/>
            <person name="Fitzgerald M."/>
            <person name="Haas B."/>
            <person name="Abouelleil A."/>
            <person name="Alvarado L."/>
            <person name="Arachchi H.M."/>
            <person name="Berlin A."/>
            <person name="Brown A."/>
            <person name="Chapman S.B."/>
            <person name="Chen Z."/>
            <person name="Dunbar C."/>
            <person name="Freedman E."/>
            <person name="Gearin G."/>
            <person name="Gellesch M."/>
            <person name="Goldberg J."/>
            <person name="Griggs A."/>
            <person name="Gujja S."/>
            <person name="Heiman D."/>
            <person name="Howarth C."/>
            <person name="Larson L."/>
            <person name="Lui A."/>
            <person name="MacDonald P.J.P."/>
            <person name="Montmayeur A."/>
            <person name="Murphy C."/>
            <person name="Neiman D."/>
            <person name="Pearson M."/>
            <person name="Priest M."/>
            <person name="Roberts A."/>
            <person name="Saif S."/>
            <person name="Shea T."/>
            <person name="Shenoy N."/>
            <person name="Sisk P."/>
            <person name="Stolte C."/>
            <person name="Sykes S."/>
            <person name="Wortman J."/>
            <person name="Nusbaum C."/>
            <person name="Birren B."/>
        </authorList>
    </citation>
    <scope>NUCLEOTIDE SEQUENCE [LARGE SCALE GENOMIC DNA]</scope>
    <source>
        <strain evidence="3">ATCC MYA-4855 / 20631-21</strain>
    </source>
</reference>
<dbReference type="EMBL" id="GL573194">
    <property type="protein sequence ID" value="ELR06095.1"/>
    <property type="molecule type" value="Genomic_DNA"/>
</dbReference>
<sequence length="115" mass="12685">MVSDESAPCSSHRVSHINKQSESEESSTPPYEPKSGGKTHPPCRDGEGRPTHIVRDTLRQDEKSPPRRAVTHGSATCLFLPRHQLMIQRPGPAFVATRLRDTAAITDVSRRHGVP</sequence>
<dbReference type="HOGENOM" id="CLU_2110037_0_0_1"/>
<evidence type="ECO:0000313" key="3">
    <source>
        <dbReference type="Proteomes" id="UP000011064"/>
    </source>
</evidence>
<feature type="region of interest" description="Disordered" evidence="1">
    <location>
        <begin position="1"/>
        <end position="73"/>
    </location>
</feature>
<gene>
    <name evidence="2" type="ORF">GMDG_01969</name>
</gene>
<accession>L8FYM9</accession>
<protein>
    <submittedName>
        <fullName evidence="2">Uncharacterized protein</fullName>
    </submittedName>
</protein>
<dbReference type="InParanoid" id="L8FYM9"/>
<dbReference type="VEuPathDB" id="FungiDB:GMDG_01969"/>
<keyword evidence="3" id="KW-1185">Reference proteome</keyword>
<dbReference type="Proteomes" id="UP000011064">
    <property type="component" value="Unassembled WGS sequence"/>
</dbReference>
<dbReference type="AlphaFoldDB" id="L8FYM9"/>
<evidence type="ECO:0000256" key="1">
    <source>
        <dbReference type="SAM" id="MobiDB-lite"/>
    </source>
</evidence>
<organism evidence="2 3">
    <name type="scientific">Pseudogymnoascus destructans (strain ATCC MYA-4855 / 20631-21)</name>
    <name type="common">Bat white-nose syndrome fungus</name>
    <name type="synonym">Geomyces destructans</name>
    <dbReference type="NCBI Taxonomy" id="658429"/>
    <lineage>
        <taxon>Eukaryota</taxon>
        <taxon>Fungi</taxon>
        <taxon>Dikarya</taxon>
        <taxon>Ascomycota</taxon>
        <taxon>Pezizomycotina</taxon>
        <taxon>Leotiomycetes</taxon>
        <taxon>Thelebolales</taxon>
        <taxon>Thelebolaceae</taxon>
        <taxon>Pseudogymnoascus</taxon>
    </lineage>
</organism>